<keyword evidence="3 4" id="KW-0012">Acyltransferase</keyword>
<name>A0A3D8M8E4_9ALTE</name>
<dbReference type="AlphaFoldDB" id="A0A3D8M8E4"/>
<comment type="similarity">
    <text evidence="4">Belongs to the R-transferase family. Bpt subfamily.</text>
</comment>
<evidence type="ECO:0000259" key="5">
    <source>
        <dbReference type="Pfam" id="PF04376"/>
    </source>
</evidence>
<keyword evidence="8" id="KW-1185">Reference proteome</keyword>
<comment type="subcellular location">
    <subcellularLocation>
        <location evidence="4">Cytoplasm</location>
    </subcellularLocation>
</comment>
<dbReference type="InterPro" id="IPR017138">
    <property type="entry name" value="Asp_Glu_LeuTrfase"/>
</dbReference>
<dbReference type="EMBL" id="QRHA01000005">
    <property type="protein sequence ID" value="RDV26165.1"/>
    <property type="molecule type" value="Genomic_DNA"/>
</dbReference>
<dbReference type="PIRSF" id="PIRSF037208">
    <property type="entry name" value="ATE_pro_prd"/>
    <property type="match status" value="1"/>
</dbReference>
<organism evidence="7 8">
    <name type="scientific">Alteromonas aestuariivivens</name>
    <dbReference type="NCBI Taxonomy" id="1938339"/>
    <lineage>
        <taxon>Bacteria</taxon>
        <taxon>Pseudomonadati</taxon>
        <taxon>Pseudomonadota</taxon>
        <taxon>Gammaproteobacteria</taxon>
        <taxon>Alteromonadales</taxon>
        <taxon>Alteromonadaceae</taxon>
        <taxon>Alteromonas/Salinimonas group</taxon>
        <taxon>Alteromonas</taxon>
    </lineage>
</organism>
<dbReference type="Proteomes" id="UP000256561">
    <property type="component" value="Unassembled WGS sequence"/>
</dbReference>
<dbReference type="NCBIfam" id="NF002346">
    <property type="entry name" value="PRK01305.2-3"/>
    <property type="match status" value="1"/>
</dbReference>
<dbReference type="Pfam" id="PF04376">
    <property type="entry name" value="ATE_N"/>
    <property type="match status" value="1"/>
</dbReference>
<sequence length="237" mass="28089">MKFGITQAFSCSYLPQQHEQLLVYADEDMNQAWRYGQLIQVGFRRSGDQIYRPHCPRCQACESIRIPVDDFLPSRSQRRILKKNKSFESRFSRTPAEQYYRLYEKYINCRHADGTMFPPSREQFDSFIQCRWKPPVFIEAYDQNDLIAVAVTDDINAGSDQQALSALYTFFDPNREKDSIGTWMILQQISFARQLGRKYLYLGYHVAGCRKMDYKQNFIPHERFSDNKWQRNAKKVP</sequence>
<dbReference type="InterPro" id="IPR030700">
    <property type="entry name" value="N-end_Aminoacyl_Trfase"/>
</dbReference>
<comment type="caution">
    <text evidence="7">The sequence shown here is derived from an EMBL/GenBank/DDBJ whole genome shotgun (WGS) entry which is preliminary data.</text>
</comment>
<feature type="domain" description="N-end aminoacyl transferase N-terminal" evidence="5">
    <location>
        <begin position="10"/>
        <end position="79"/>
    </location>
</feature>
<protein>
    <recommendedName>
        <fullName evidence="4">Aspartate/glutamate leucyltransferase</fullName>
        <ecNumber evidence="4">2.3.2.29</ecNumber>
    </recommendedName>
</protein>
<keyword evidence="1 4" id="KW-0963">Cytoplasm</keyword>
<evidence type="ECO:0000313" key="7">
    <source>
        <dbReference type="EMBL" id="RDV26165.1"/>
    </source>
</evidence>
<dbReference type="NCBIfam" id="NF002341">
    <property type="entry name" value="PRK01305.1-1"/>
    <property type="match status" value="1"/>
</dbReference>
<proteinExistence type="inferred from homology"/>
<evidence type="ECO:0000313" key="8">
    <source>
        <dbReference type="Proteomes" id="UP000256561"/>
    </source>
</evidence>
<dbReference type="Pfam" id="PF04377">
    <property type="entry name" value="ATE_C"/>
    <property type="match status" value="1"/>
</dbReference>
<keyword evidence="2 4" id="KW-0808">Transferase</keyword>
<dbReference type="GO" id="GO:0004057">
    <property type="term" value="F:arginyl-tRNA--protein transferase activity"/>
    <property type="evidence" value="ECO:0007669"/>
    <property type="project" value="InterPro"/>
</dbReference>
<dbReference type="RefSeq" id="WP_115593035.1">
    <property type="nucleotide sequence ID" value="NZ_QRHA01000005.1"/>
</dbReference>
<dbReference type="InterPro" id="IPR016181">
    <property type="entry name" value="Acyl_CoA_acyltransferase"/>
</dbReference>
<accession>A0A3D8M8E4</accession>
<dbReference type="GO" id="GO:0008914">
    <property type="term" value="F:leucyl-tRNA--protein transferase activity"/>
    <property type="evidence" value="ECO:0007669"/>
    <property type="project" value="UniProtKB-UniRule"/>
</dbReference>
<dbReference type="PANTHER" id="PTHR21367">
    <property type="entry name" value="ARGININE-TRNA-PROTEIN TRANSFERASE 1"/>
    <property type="match status" value="1"/>
</dbReference>
<dbReference type="HAMAP" id="MF_00689">
    <property type="entry name" value="Bpt"/>
    <property type="match status" value="1"/>
</dbReference>
<comment type="catalytic activity">
    <reaction evidence="4">
        <text>N-terminal L-glutamyl-[protein] + L-leucyl-tRNA(Leu) = N-terminal L-leucyl-L-glutamyl-[protein] + tRNA(Leu) + H(+)</text>
        <dbReference type="Rhea" id="RHEA:50412"/>
        <dbReference type="Rhea" id="RHEA-COMP:9613"/>
        <dbReference type="Rhea" id="RHEA-COMP:9622"/>
        <dbReference type="Rhea" id="RHEA-COMP:12664"/>
        <dbReference type="Rhea" id="RHEA-COMP:12668"/>
        <dbReference type="ChEBI" id="CHEBI:15378"/>
        <dbReference type="ChEBI" id="CHEBI:64721"/>
        <dbReference type="ChEBI" id="CHEBI:78442"/>
        <dbReference type="ChEBI" id="CHEBI:78494"/>
        <dbReference type="ChEBI" id="CHEBI:133041"/>
        <dbReference type="EC" id="2.3.2.29"/>
    </reaction>
</comment>
<gene>
    <name evidence="4" type="primary">bpt</name>
    <name evidence="7" type="ORF">DXV75_08825</name>
</gene>
<reference evidence="8" key="1">
    <citation type="submission" date="2018-08" db="EMBL/GenBank/DDBJ databases">
        <authorList>
            <person name="Zhang J."/>
            <person name="Du Z.-J."/>
        </authorList>
    </citation>
    <scope>NUCLEOTIDE SEQUENCE [LARGE SCALE GENOMIC DNA]</scope>
    <source>
        <strain evidence="8">KCTC 52655</strain>
    </source>
</reference>
<evidence type="ECO:0000259" key="6">
    <source>
        <dbReference type="Pfam" id="PF04377"/>
    </source>
</evidence>
<evidence type="ECO:0000256" key="2">
    <source>
        <dbReference type="ARBA" id="ARBA00022679"/>
    </source>
</evidence>
<dbReference type="EC" id="2.3.2.29" evidence="4"/>
<dbReference type="SUPFAM" id="SSF55729">
    <property type="entry name" value="Acyl-CoA N-acyltransferases (Nat)"/>
    <property type="match status" value="1"/>
</dbReference>
<dbReference type="NCBIfam" id="NF002345">
    <property type="entry name" value="PRK01305.2-2"/>
    <property type="match status" value="1"/>
</dbReference>
<evidence type="ECO:0000256" key="4">
    <source>
        <dbReference type="HAMAP-Rule" id="MF_00689"/>
    </source>
</evidence>
<dbReference type="NCBIfam" id="NF002342">
    <property type="entry name" value="PRK01305.1-3"/>
    <property type="match status" value="1"/>
</dbReference>
<comment type="catalytic activity">
    <reaction evidence="4">
        <text>N-terminal L-aspartyl-[protein] + L-leucyl-tRNA(Leu) = N-terminal L-leucyl-L-aspartyl-[protein] + tRNA(Leu) + H(+)</text>
        <dbReference type="Rhea" id="RHEA:50420"/>
        <dbReference type="Rhea" id="RHEA-COMP:9613"/>
        <dbReference type="Rhea" id="RHEA-COMP:9622"/>
        <dbReference type="Rhea" id="RHEA-COMP:12669"/>
        <dbReference type="Rhea" id="RHEA-COMP:12674"/>
        <dbReference type="ChEBI" id="CHEBI:15378"/>
        <dbReference type="ChEBI" id="CHEBI:64720"/>
        <dbReference type="ChEBI" id="CHEBI:78442"/>
        <dbReference type="ChEBI" id="CHEBI:78494"/>
        <dbReference type="ChEBI" id="CHEBI:133042"/>
        <dbReference type="EC" id="2.3.2.29"/>
    </reaction>
</comment>
<dbReference type="GO" id="GO:0071596">
    <property type="term" value="P:ubiquitin-dependent protein catabolic process via the N-end rule pathway"/>
    <property type="evidence" value="ECO:0007669"/>
    <property type="project" value="InterPro"/>
</dbReference>
<evidence type="ECO:0000256" key="3">
    <source>
        <dbReference type="ARBA" id="ARBA00023315"/>
    </source>
</evidence>
<dbReference type="InterPro" id="IPR007472">
    <property type="entry name" value="N-end_Aminoacyl_Trfase_C"/>
</dbReference>
<dbReference type="GO" id="GO:0005737">
    <property type="term" value="C:cytoplasm"/>
    <property type="evidence" value="ECO:0007669"/>
    <property type="project" value="UniProtKB-SubCell"/>
</dbReference>
<dbReference type="OrthoDB" id="9782022at2"/>
<dbReference type="PANTHER" id="PTHR21367:SF1">
    <property type="entry name" value="ARGINYL-TRNA--PROTEIN TRANSFERASE 1"/>
    <property type="match status" value="1"/>
</dbReference>
<evidence type="ECO:0000256" key="1">
    <source>
        <dbReference type="ARBA" id="ARBA00022490"/>
    </source>
</evidence>
<comment type="function">
    <text evidence="4">Functions in the N-end rule pathway of protein degradation where it conjugates Leu from its aminoacyl-tRNA to the N-termini of proteins containing an N-terminal aspartate or glutamate.</text>
</comment>
<feature type="domain" description="N-end rule aminoacyl transferase C-terminal" evidence="6">
    <location>
        <begin position="99"/>
        <end position="224"/>
    </location>
</feature>
<dbReference type="InterPro" id="IPR007471">
    <property type="entry name" value="N-end_Aminoacyl_Trfase_N"/>
</dbReference>